<comment type="caution">
    <text evidence="1">The sequence shown here is derived from an EMBL/GenBank/DDBJ whole genome shotgun (WGS) entry which is preliminary data.</text>
</comment>
<dbReference type="Proteomes" id="UP000790377">
    <property type="component" value="Unassembled WGS sequence"/>
</dbReference>
<evidence type="ECO:0000313" key="1">
    <source>
        <dbReference type="EMBL" id="KAH7903431.1"/>
    </source>
</evidence>
<sequence>MLEFALEHRKALDKITDRTKLGLSKYNMNDEEWEIARQLRDVLKVILKHATLFFSRSTPNLAMVIPAMDHIDTTFTQGIIKKGANKTDTLSPAIRAALGLAKKTLNRYYSKTDASEVYRIAMILHPSHKLEYFKQAGWEDHWVQTAETMVRDQYKNSYESFPGARDAPDSKAPEDSVC</sequence>
<accession>A0ACB7ZQS4</accession>
<dbReference type="EMBL" id="MU268978">
    <property type="protein sequence ID" value="KAH7903431.1"/>
    <property type="molecule type" value="Genomic_DNA"/>
</dbReference>
<organism evidence="1 2">
    <name type="scientific">Hygrophoropsis aurantiaca</name>
    <dbReference type="NCBI Taxonomy" id="72124"/>
    <lineage>
        <taxon>Eukaryota</taxon>
        <taxon>Fungi</taxon>
        <taxon>Dikarya</taxon>
        <taxon>Basidiomycota</taxon>
        <taxon>Agaricomycotina</taxon>
        <taxon>Agaricomycetes</taxon>
        <taxon>Agaricomycetidae</taxon>
        <taxon>Boletales</taxon>
        <taxon>Coniophorineae</taxon>
        <taxon>Hygrophoropsidaceae</taxon>
        <taxon>Hygrophoropsis</taxon>
    </lineage>
</organism>
<name>A0ACB7ZQS4_9AGAM</name>
<protein>
    <submittedName>
        <fullName evidence="1">Uncharacterized protein</fullName>
    </submittedName>
</protein>
<reference evidence="1" key="1">
    <citation type="journal article" date="2021" name="New Phytol.">
        <title>Evolutionary innovations through gain and loss of genes in the ectomycorrhizal Boletales.</title>
        <authorList>
            <person name="Wu G."/>
            <person name="Miyauchi S."/>
            <person name="Morin E."/>
            <person name="Kuo A."/>
            <person name="Drula E."/>
            <person name="Varga T."/>
            <person name="Kohler A."/>
            <person name="Feng B."/>
            <person name="Cao Y."/>
            <person name="Lipzen A."/>
            <person name="Daum C."/>
            <person name="Hundley H."/>
            <person name="Pangilinan J."/>
            <person name="Johnson J."/>
            <person name="Barry K."/>
            <person name="LaButti K."/>
            <person name="Ng V."/>
            <person name="Ahrendt S."/>
            <person name="Min B."/>
            <person name="Choi I.G."/>
            <person name="Park H."/>
            <person name="Plett J.M."/>
            <person name="Magnuson J."/>
            <person name="Spatafora J.W."/>
            <person name="Nagy L.G."/>
            <person name="Henrissat B."/>
            <person name="Grigoriev I.V."/>
            <person name="Yang Z.L."/>
            <person name="Xu J."/>
            <person name="Martin F.M."/>
        </authorList>
    </citation>
    <scope>NUCLEOTIDE SEQUENCE</scope>
    <source>
        <strain evidence="1">ATCC 28755</strain>
    </source>
</reference>
<proteinExistence type="predicted"/>
<gene>
    <name evidence="1" type="ORF">BJ138DRAFT_1020640</name>
</gene>
<keyword evidence="2" id="KW-1185">Reference proteome</keyword>
<evidence type="ECO:0000313" key="2">
    <source>
        <dbReference type="Proteomes" id="UP000790377"/>
    </source>
</evidence>